<feature type="region of interest" description="Disordered" evidence="1">
    <location>
        <begin position="194"/>
        <end position="239"/>
    </location>
</feature>
<reference evidence="2" key="1">
    <citation type="journal article" date="2016" name="Nat. Genet.">
        <title>A high-quality carrot genome assembly provides new insights into carotenoid accumulation and asterid genome evolution.</title>
        <authorList>
            <person name="Iorizzo M."/>
            <person name="Ellison S."/>
            <person name="Senalik D."/>
            <person name="Zeng P."/>
            <person name="Satapoomin P."/>
            <person name="Huang J."/>
            <person name="Bowman M."/>
            <person name="Iovene M."/>
            <person name="Sanseverino W."/>
            <person name="Cavagnaro P."/>
            <person name="Yildiz M."/>
            <person name="Macko-Podgorni A."/>
            <person name="Moranska E."/>
            <person name="Grzebelus E."/>
            <person name="Grzebelus D."/>
            <person name="Ashrafi H."/>
            <person name="Zheng Z."/>
            <person name="Cheng S."/>
            <person name="Spooner D."/>
            <person name="Van Deynze A."/>
            <person name="Simon P."/>
        </authorList>
    </citation>
    <scope>NUCLEOTIDE SEQUENCE [LARGE SCALE GENOMIC DNA]</scope>
    <source>
        <tissue evidence="2">Leaf</tissue>
    </source>
</reference>
<feature type="region of interest" description="Disordered" evidence="1">
    <location>
        <begin position="37"/>
        <end position="59"/>
    </location>
</feature>
<evidence type="ECO:0000256" key="1">
    <source>
        <dbReference type="SAM" id="MobiDB-lite"/>
    </source>
</evidence>
<evidence type="ECO:0000313" key="2">
    <source>
        <dbReference type="EMBL" id="KZN01645.1"/>
    </source>
</evidence>
<reference evidence="3" key="2">
    <citation type="submission" date="2022-03" db="EMBL/GenBank/DDBJ databases">
        <title>Draft title - Genomic analysis of global carrot germplasm unveils the trajectory of domestication and the origin of high carotenoid orange carrot.</title>
        <authorList>
            <person name="Iorizzo M."/>
            <person name="Ellison S."/>
            <person name="Senalik D."/>
            <person name="Macko-Podgorni A."/>
            <person name="Grzebelus D."/>
            <person name="Bostan H."/>
            <person name="Rolling W."/>
            <person name="Curaba J."/>
            <person name="Simon P."/>
        </authorList>
    </citation>
    <scope>NUCLEOTIDE SEQUENCE</scope>
    <source>
        <tissue evidence="3">Leaf</tissue>
    </source>
</reference>
<keyword evidence="4" id="KW-1185">Reference proteome</keyword>
<evidence type="ECO:0000313" key="3">
    <source>
        <dbReference type="EMBL" id="WOG92556.1"/>
    </source>
</evidence>
<dbReference type="Gramene" id="KZN01645">
    <property type="protein sequence ID" value="KZN01645"/>
    <property type="gene ID" value="DCAR_010399"/>
</dbReference>
<protein>
    <submittedName>
        <fullName evidence="2">Uncharacterized protein</fullName>
    </submittedName>
</protein>
<evidence type="ECO:0000313" key="4">
    <source>
        <dbReference type="Proteomes" id="UP000077755"/>
    </source>
</evidence>
<organism evidence="2">
    <name type="scientific">Daucus carota subsp. sativus</name>
    <name type="common">Carrot</name>
    <dbReference type="NCBI Taxonomy" id="79200"/>
    <lineage>
        <taxon>Eukaryota</taxon>
        <taxon>Viridiplantae</taxon>
        <taxon>Streptophyta</taxon>
        <taxon>Embryophyta</taxon>
        <taxon>Tracheophyta</taxon>
        <taxon>Spermatophyta</taxon>
        <taxon>Magnoliopsida</taxon>
        <taxon>eudicotyledons</taxon>
        <taxon>Gunneridae</taxon>
        <taxon>Pentapetalae</taxon>
        <taxon>asterids</taxon>
        <taxon>campanulids</taxon>
        <taxon>Apiales</taxon>
        <taxon>Apiaceae</taxon>
        <taxon>Apioideae</taxon>
        <taxon>Scandiceae</taxon>
        <taxon>Daucinae</taxon>
        <taxon>Daucus</taxon>
        <taxon>Daucus sect. Daucus</taxon>
    </lineage>
</organism>
<dbReference type="EMBL" id="LNRQ01000003">
    <property type="protein sequence ID" value="KZN01645.1"/>
    <property type="molecule type" value="Genomic_DNA"/>
</dbReference>
<dbReference type="Proteomes" id="UP000077755">
    <property type="component" value="Chromosome 3"/>
</dbReference>
<proteinExistence type="predicted"/>
<dbReference type="EMBL" id="CP093345">
    <property type="protein sequence ID" value="WOG92556.1"/>
    <property type="molecule type" value="Genomic_DNA"/>
</dbReference>
<dbReference type="AlphaFoldDB" id="A0A161WSI4"/>
<feature type="compositionally biased region" description="Acidic residues" evidence="1">
    <location>
        <begin position="209"/>
        <end position="224"/>
    </location>
</feature>
<feature type="compositionally biased region" description="Basic and acidic residues" evidence="1">
    <location>
        <begin position="194"/>
        <end position="205"/>
    </location>
</feature>
<name>A0A161WSI4_DAUCS</name>
<accession>A0A161WSI4</accession>
<sequence>MHVKKWISEANAARGERGGSLVYSVADEAVETVQEDGETVMENGIGDNTPRPRSAPSTSLSLTKSSFFKAMLYKKGARRTSRLMNFRPFKPKKWPKIFNKQFHAKVDAQPIMNFQETSFDVMKRLKRLMKDSIMEVRIDYDKDKNAEVYKLFHHALKSVVKHTTVDKEFKIHRSKDTRSIYFFELERMIEILKDDDTVPPKEEKTGVAPDDEVVDLTGDDDEEQAQQPHDIESTRQAWK</sequence>
<gene>
    <name evidence="2" type="ORF">DCAR_010399</name>
    <name evidence="3" type="ORF">DCAR_0311828</name>
</gene>